<dbReference type="Proteomes" id="UP001156666">
    <property type="component" value="Unassembled WGS sequence"/>
</dbReference>
<dbReference type="Pfam" id="PF01168">
    <property type="entry name" value="Ala_racemase_N"/>
    <property type="match status" value="1"/>
</dbReference>
<dbReference type="PANTHER" id="PTHR10146">
    <property type="entry name" value="PROLINE SYNTHETASE CO-TRANSCRIBED BACTERIAL HOMOLOG PROTEIN"/>
    <property type="match status" value="1"/>
</dbReference>
<dbReference type="RefSeq" id="WP_235293045.1">
    <property type="nucleotide sequence ID" value="NZ_BSOH01000005.1"/>
</dbReference>
<dbReference type="InterPro" id="IPR029066">
    <property type="entry name" value="PLP-binding_barrel"/>
</dbReference>
<dbReference type="FunFam" id="3.20.20.10:FF:000018">
    <property type="entry name" value="Pyridoxal phosphate homeostasis protein"/>
    <property type="match status" value="1"/>
</dbReference>
<dbReference type="HAMAP" id="MF_02087">
    <property type="entry name" value="PLP_homeostasis"/>
    <property type="match status" value="1"/>
</dbReference>
<feature type="modified residue" description="N6-(pyridoxal phosphate)lysine" evidence="2 3">
    <location>
        <position position="19"/>
    </location>
</feature>
<evidence type="ECO:0000256" key="2">
    <source>
        <dbReference type="HAMAP-Rule" id="MF_02087"/>
    </source>
</evidence>
<evidence type="ECO:0000259" key="5">
    <source>
        <dbReference type="Pfam" id="PF01168"/>
    </source>
</evidence>
<dbReference type="InterPro" id="IPR011078">
    <property type="entry name" value="PyrdxlP_homeostasis"/>
</dbReference>
<dbReference type="NCBIfam" id="TIGR00044">
    <property type="entry name" value="YggS family pyridoxal phosphate-dependent enzyme"/>
    <property type="match status" value="1"/>
</dbReference>
<sequence>MDYFKELSQLKATLVAVSKTKPESAIEDLYHKGQRIFGENRVTELVEKHKHLPKDIEWHFIGHLQSKKTKDIAPFVHMIESADSFKLLGIIDQEAAKNNRKINVLLQLKIAKEETKYGFEFDDLVKHLDVQKYPNLNFKGVMGMATFTEDTDQVRNEFKNLVLYNNEIKATHFKNDPGFNEISMGMSGDYKIAIEEGSTMIRIGSLLFGAR</sequence>
<accession>A0AA37WE33</accession>
<dbReference type="SUPFAM" id="SSF51419">
    <property type="entry name" value="PLP-binding barrel"/>
    <property type="match status" value="1"/>
</dbReference>
<dbReference type="Gene3D" id="3.20.20.10">
    <property type="entry name" value="Alanine racemase"/>
    <property type="match status" value="1"/>
</dbReference>
<dbReference type="AlphaFoldDB" id="A0AA37WE33"/>
<dbReference type="PANTHER" id="PTHR10146:SF14">
    <property type="entry name" value="PYRIDOXAL PHOSPHATE HOMEOSTASIS PROTEIN"/>
    <property type="match status" value="1"/>
</dbReference>
<evidence type="ECO:0000313" key="7">
    <source>
        <dbReference type="Proteomes" id="UP001156666"/>
    </source>
</evidence>
<protein>
    <recommendedName>
        <fullName evidence="2">Pyridoxal phosphate homeostasis protein</fullName>
        <shortName evidence="2">PLP homeostasis protein</shortName>
    </recommendedName>
</protein>
<reference evidence="6" key="1">
    <citation type="journal article" date="2014" name="Int. J. Syst. Evol. Microbiol.">
        <title>Complete genome sequence of Corynebacterium casei LMG S-19264T (=DSM 44701T), isolated from a smear-ripened cheese.</title>
        <authorList>
            <consortium name="US DOE Joint Genome Institute (JGI-PGF)"/>
            <person name="Walter F."/>
            <person name="Albersmeier A."/>
            <person name="Kalinowski J."/>
            <person name="Ruckert C."/>
        </authorList>
    </citation>
    <scope>NUCLEOTIDE SEQUENCE</scope>
    <source>
        <strain evidence="6">NBRC 108769</strain>
    </source>
</reference>
<reference evidence="6" key="2">
    <citation type="submission" date="2023-01" db="EMBL/GenBank/DDBJ databases">
        <title>Draft genome sequence of Portibacter lacus strain NBRC 108769.</title>
        <authorList>
            <person name="Sun Q."/>
            <person name="Mori K."/>
        </authorList>
    </citation>
    <scope>NUCLEOTIDE SEQUENCE</scope>
    <source>
        <strain evidence="6">NBRC 108769</strain>
    </source>
</reference>
<organism evidence="6 7">
    <name type="scientific">Portibacter lacus</name>
    <dbReference type="NCBI Taxonomy" id="1099794"/>
    <lineage>
        <taxon>Bacteria</taxon>
        <taxon>Pseudomonadati</taxon>
        <taxon>Bacteroidota</taxon>
        <taxon>Saprospiria</taxon>
        <taxon>Saprospirales</taxon>
        <taxon>Haliscomenobacteraceae</taxon>
        <taxon>Portibacter</taxon>
    </lineage>
</organism>
<comment type="caution">
    <text evidence="6">The sequence shown here is derived from an EMBL/GenBank/DDBJ whole genome shotgun (WGS) entry which is preliminary data.</text>
</comment>
<keyword evidence="7" id="KW-1185">Reference proteome</keyword>
<name>A0AA37WE33_9BACT</name>
<dbReference type="PROSITE" id="PS01211">
    <property type="entry name" value="UPF0001"/>
    <property type="match status" value="1"/>
</dbReference>
<dbReference type="GO" id="GO:0030170">
    <property type="term" value="F:pyridoxal phosphate binding"/>
    <property type="evidence" value="ECO:0007669"/>
    <property type="project" value="UniProtKB-UniRule"/>
</dbReference>
<dbReference type="EMBL" id="BSOH01000005">
    <property type="protein sequence ID" value="GLR16244.1"/>
    <property type="molecule type" value="Genomic_DNA"/>
</dbReference>
<dbReference type="InterPro" id="IPR001608">
    <property type="entry name" value="Ala_racemase_N"/>
</dbReference>
<proteinExistence type="inferred from homology"/>
<dbReference type="CDD" id="cd00635">
    <property type="entry name" value="PLPDE_III_YBL036c_like"/>
    <property type="match status" value="1"/>
</dbReference>
<evidence type="ECO:0000256" key="4">
    <source>
        <dbReference type="RuleBase" id="RU004514"/>
    </source>
</evidence>
<feature type="domain" description="Alanine racemase N-terminal" evidence="5">
    <location>
        <begin position="6"/>
        <end position="210"/>
    </location>
</feature>
<comment type="similarity">
    <text evidence="2 4">Belongs to the pyridoxal phosphate-binding protein YggS/PROSC family.</text>
</comment>
<keyword evidence="1 2" id="KW-0663">Pyridoxal phosphate</keyword>
<comment type="cofactor">
    <cofactor evidence="3">
        <name>pyridoxal 5'-phosphate</name>
        <dbReference type="ChEBI" id="CHEBI:597326"/>
    </cofactor>
</comment>
<evidence type="ECO:0000256" key="3">
    <source>
        <dbReference type="PIRSR" id="PIRSR004848-1"/>
    </source>
</evidence>
<evidence type="ECO:0000256" key="1">
    <source>
        <dbReference type="ARBA" id="ARBA00022898"/>
    </source>
</evidence>
<dbReference type="PIRSF" id="PIRSF004848">
    <property type="entry name" value="YBL036c_PLPDEIII"/>
    <property type="match status" value="1"/>
</dbReference>
<comment type="function">
    <text evidence="2">Pyridoxal 5'-phosphate (PLP)-binding protein, which is involved in PLP homeostasis.</text>
</comment>
<gene>
    <name evidence="6" type="ORF">GCM10007940_08590</name>
</gene>
<evidence type="ECO:0000313" key="6">
    <source>
        <dbReference type="EMBL" id="GLR16244.1"/>
    </source>
</evidence>